<reference evidence="4" key="1">
    <citation type="submission" date="2016-06" db="UniProtKB">
        <authorList>
            <consortium name="WormBaseParasite"/>
        </authorList>
    </citation>
    <scope>IDENTIFICATION</scope>
</reference>
<keyword evidence="3" id="KW-1185">Reference proteome</keyword>
<dbReference type="Pfam" id="PF00270">
    <property type="entry name" value="DEAD"/>
    <property type="match status" value="1"/>
</dbReference>
<dbReference type="PANTHER" id="PTHR14074">
    <property type="entry name" value="HELICASE WITH DEATH DOMAIN-RELATED"/>
    <property type="match status" value="1"/>
</dbReference>
<dbReference type="InterPro" id="IPR014001">
    <property type="entry name" value="Helicase_ATP-bd"/>
</dbReference>
<dbReference type="SUPFAM" id="SSF52540">
    <property type="entry name" value="P-loop containing nucleoside triphosphate hydrolases"/>
    <property type="match status" value="1"/>
</dbReference>
<organism evidence="4">
    <name type="scientific">Soboliphyme baturini</name>
    <dbReference type="NCBI Taxonomy" id="241478"/>
    <lineage>
        <taxon>Eukaryota</taxon>
        <taxon>Metazoa</taxon>
        <taxon>Ecdysozoa</taxon>
        <taxon>Nematoda</taxon>
        <taxon>Enoplea</taxon>
        <taxon>Dorylaimia</taxon>
        <taxon>Dioctophymatida</taxon>
        <taxon>Dioctophymatoidea</taxon>
        <taxon>Soboliphymatidae</taxon>
        <taxon>Soboliphyme</taxon>
    </lineage>
</organism>
<dbReference type="InterPro" id="IPR051363">
    <property type="entry name" value="RLR_Helicase"/>
</dbReference>
<dbReference type="Gene3D" id="3.40.50.300">
    <property type="entry name" value="P-loop containing nucleotide triphosphate hydrolases"/>
    <property type="match status" value="1"/>
</dbReference>
<feature type="domain" description="Helicase ATP-binding" evidence="1">
    <location>
        <begin position="56"/>
        <end position="195"/>
    </location>
</feature>
<evidence type="ECO:0000313" key="2">
    <source>
        <dbReference type="EMBL" id="VDP11750.1"/>
    </source>
</evidence>
<dbReference type="WBParaSite" id="SBAD_0000733601-mRNA-1">
    <property type="protein sequence ID" value="SBAD_0000733601-mRNA-1"/>
    <property type="gene ID" value="SBAD_0000733601"/>
</dbReference>
<name>A0A183ITX3_9BILA</name>
<proteinExistence type="predicted"/>
<dbReference type="GO" id="GO:0005524">
    <property type="term" value="F:ATP binding"/>
    <property type="evidence" value="ECO:0007669"/>
    <property type="project" value="InterPro"/>
</dbReference>
<dbReference type="PANTHER" id="PTHR14074:SF16">
    <property type="entry name" value="ANTIVIRAL INNATE IMMUNE RESPONSE RECEPTOR RIG-I"/>
    <property type="match status" value="1"/>
</dbReference>
<dbReference type="SMART" id="SM00487">
    <property type="entry name" value="DEXDc"/>
    <property type="match status" value="1"/>
</dbReference>
<evidence type="ECO:0000313" key="4">
    <source>
        <dbReference type="WBParaSite" id="SBAD_0000733601-mRNA-1"/>
    </source>
</evidence>
<dbReference type="InterPro" id="IPR011545">
    <property type="entry name" value="DEAD/DEAH_box_helicase_dom"/>
</dbReference>
<dbReference type="OrthoDB" id="416741at2759"/>
<dbReference type="GO" id="GO:0005737">
    <property type="term" value="C:cytoplasm"/>
    <property type="evidence" value="ECO:0007669"/>
    <property type="project" value="TreeGrafter"/>
</dbReference>
<gene>
    <name evidence="2" type="ORF">SBAD_LOCUS7070</name>
</gene>
<dbReference type="Proteomes" id="UP000270296">
    <property type="component" value="Unassembled WGS sequence"/>
</dbReference>
<protein>
    <submittedName>
        <fullName evidence="4">Helicase ATP-binding domain-containing protein</fullName>
    </submittedName>
</protein>
<evidence type="ECO:0000313" key="3">
    <source>
        <dbReference type="Proteomes" id="UP000270296"/>
    </source>
</evidence>
<reference evidence="2 3" key="2">
    <citation type="submission" date="2018-11" db="EMBL/GenBank/DDBJ databases">
        <authorList>
            <consortium name="Pathogen Informatics"/>
        </authorList>
    </citation>
    <scope>NUCLEOTIDE SEQUENCE [LARGE SCALE GENOMIC DNA]</scope>
</reference>
<sequence length="252" mass="28482">MLDLFPAPSYTVCEPDEDLLDGWCYVSSVFFLRLRCFEGAVEVAPLVLRSYQEELAEPALNGQNVIICAPTGSGKTYIAVKIVKDHIQKRKQSGKPFKLFPTTSLVDQQSTVLQKFITEGKLIAVKGGTSTPKATVIMSYDVVVMTPQLLLNVLYDSDDDPSHVVIGDFSLLIFDECHHVTKEHPYVKILRMLLTRKFQDVSTNSSTQVRHVNPFLPSLKTPFLYLALDVFSFRGRCNTQLRHSLYKINPYF</sequence>
<dbReference type="InterPro" id="IPR027417">
    <property type="entry name" value="P-loop_NTPase"/>
</dbReference>
<dbReference type="EMBL" id="UZAM01010292">
    <property type="protein sequence ID" value="VDP11750.1"/>
    <property type="molecule type" value="Genomic_DNA"/>
</dbReference>
<evidence type="ECO:0000259" key="1">
    <source>
        <dbReference type="PROSITE" id="PS51192"/>
    </source>
</evidence>
<accession>A0A183ITX3</accession>
<dbReference type="GO" id="GO:0003676">
    <property type="term" value="F:nucleic acid binding"/>
    <property type="evidence" value="ECO:0007669"/>
    <property type="project" value="InterPro"/>
</dbReference>
<dbReference type="PROSITE" id="PS51192">
    <property type="entry name" value="HELICASE_ATP_BIND_1"/>
    <property type="match status" value="1"/>
</dbReference>
<dbReference type="AlphaFoldDB" id="A0A183ITX3"/>